<protein>
    <recommendedName>
        <fullName evidence="1">non-specific serine/threonine protein kinase</fullName>
        <ecNumber evidence="1">2.7.11.1</ecNumber>
    </recommendedName>
</protein>
<sequence length="161" mass="17874">GIAKGLHYLHSHKPSPIFHGDLKGANVLISDTGAALLADFGFSHIVNSSFGITVPDHRGLKGTAHWMAPEMFEGENVSAEADLWAFGMTVLELFTYKDPFYYILSPYALIAAIVRGNLPARPNDEDTHSRMTKMWWDMCSQCWNKFPSSRPTMATLVNCIA</sequence>
<dbReference type="Pfam" id="PF07714">
    <property type="entry name" value="PK_Tyr_Ser-Thr"/>
    <property type="match status" value="1"/>
</dbReference>
<evidence type="ECO:0000256" key="7">
    <source>
        <dbReference type="ARBA" id="ARBA00047899"/>
    </source>
</evidence>
<dbReference type="PANTHER" id="PTHR24361">
    <property type="entry name" value="MITOGEN-ACTIVATED KINASE KINASE KINASE"/>
    <property type="match status" value="1"/>
</dbReference>
<dbReference type="InterPro" id="IPR001245">
    <property type="entry name" value="Ser-Thr/Tyr_kinase_cat_dom"/>
</dbReference>
<accession>A0A0C3DZE7</accession>
<dbReference type="GO" id="GO:0005737">
    <property type="term" value="C:cytoplasm"/>
    <property type="evidence" value="ECO:0007669"/>
    <property type="project" value="TreeGrafter"/>
</dbReference>
<dbReference type="AlphaFoldDB" id="A0A0C3DZE7"/>
<evidence type="ECO:0000259" key="9">
    <source>
        <dbReference type="PROSITE" id="PS50011"/>
    </source>
</evidence>
<dbReference type="PROSITE" id="PS00108">
    <property type="entry name" value="PROTEIN_KINASE_ST"/>
    <property type="match status" value="1"/>
</dbReference>
<organism evidence="10 11">
    <name type="scientific">Scleroderma citrinum Foug A</name>
    <dbReference type="NCBI Taxonomy" id="1036808"/>
    <lineage>
        <taxon>Eukaryota</taxon>
        <taxon>Fungi</taxon>
        <taxon>Dikarya</taxon>
        <taxon>Basidiomycota</taxon>
        <taxon>Agaricomycotina</taxon>
        <taxon>Agaricomycetes</taxon>
        <taxon>Agaricomycetidae</taxon>
        <taxon>Boletales</taxon>
        <taxon>Sclerodermatineae</taxon>
        <taxon>Sclerodermataceae</taxon>
        <taxon>Scleroderma</taxon>
    </lineage>
</organism>
<proteinExistence type="predicted"/>
<name>A0A0C3DZE7_9AGAM</name>
<keyword evidence="6" id="KW-0067">ATP-binding</keyword>
<evidence type="ECO:0000313" key="10">
    <source>
        <dbReference type="EMBL" id="KIM61241.1"/>
    </source>
</evidence>
<dbReference type="EMBL" id="KN822054">
    <property type="protein sequence ID" value="KIM61241.1"/>
    <property type="molecule type" value="Genomic_DNA"/>
</dbReference>
<evidence type="ECO:0000313" key="11">
    <source>
        <dbReference type="Proteomes" id="UP000053989"/>
    </source>
</evidence>
<evidence type="ECO:0000256" key="6">
    <source>
        <dbReference type="ARBA" id="ARBA00022840"/>
    </source>
</evidence>
<evidence type="ECO:0000256" key="2">
    <source>
        <dbReference type="ARBA" id="ARBA00022527"/>
    </source>
</evidence>
<dbReference type="Gene3D" id="1.10.510.10">
    <property type="entry name" value="Transferase(Phosphotransferase) domain 1"/>
    <property type="match status" value="1"/>
</dbReference>
<dbReference type="OrthoDB" id="122279at2759"/>
<comment type="catalytic activity">
    <reaction evidence="7">
        <text>L-threonyl-[protein] + ATP = O-phospho-L-threonyl-[protein] + ADP + H(+)</text>
        <dbReference type="Rhea" id="RHEA:46608"/>
        <dbReference type="Rhea" id="RHEA-COMP:11060"/>
        <dbReference type="Rhea" id="RHEA-COMP:11605"/>
        <dbReference type="ChEBI" id="CHEBI:15378"/>
        <dbReference type="ChEBI" id="CHEBI:30013"/>
        <dbReference type="ChEBI" id="CHEBI:30616"/>
        <dbReference type="ChEBI" id="CHEBI:61977"/>
        <dbReference type="ChEBI" id="CHEBI:456216"/>
        <dbReference type="EC" id="2.7.11.1"/>
    </reaction>
</comment>
<dbReference type="InterPro" id="IPR000719">
    <property type="entry name" value="Prot_kinase_dom"/>
</dbReference>
<dbReference type="InParanoid" id="A0A0C3DZE7"/>
<dbReference type="SUPFAM" id="SSF56112">
    <property type="entry name" value="Protein kinase-like (PK-like)"/>
    <property type="match status" value="1"/>
</dbReference>
<keyword evidence="5" id="KW-0418">Kinase</keyword>
<keyword evidence="2" id="KW-0723">Serine/threonine-protein kinase</keyword>
<reference evidence="10 11" key="1">
    <citation type="submission" date="2014-04" db="EMBL/GenBank/DDBJ databases">
        <authorList>
            <consortium name="DOE Joint Genome Institute"/>
            <person name="Kuo A."/>
            <person name="Kohler A."/>
            <person name="Nagy L.G."/>
            <person name="Floudas D."/>
            <person name="Copeland A."/>
            <person name="Barry K.W."/>
            <person name="Cichocki N."/>
            <person name="Veneault-Fourrey C."/>
            <person name="LaButti K."/>
            <person name="Lindquist E.A."/>
            <person name="Lipzen A."/>
            <person name="Lundell T."/>
            <person name="Morin E."/>
            <person name="Murat C."/>
            <person name="Sun H."/>
            <person name="Tunlid A."/>
            <person name="Henrissat B."/>
            <person name="Grigoriev I.V."/>
            <person name="Hibbett D.S."/>
            <person name="Martin F."/>
            <person name="Nordberg H.P."/>
            <person name="Cantor M.N."/>
            <person name="Hua S.X."/>
        </authorList>
    </citation>
    <scope>NUCLEOTIDE SEQUENCE [LARGE SCALE GENOMIC DNA]</scope>
    <source>
        <strain evidence="10 11">Foug A</strain>
    </source>
</reference>
<dbReference type="InterPro" id="IPR008271">
    <property type="entry name" value="Ser/Thr_kinase_AS"/>
</dbReference>
<evidence type="ECO:0000256" key="3">
    <source>
        <dbReference type="ARBA" id="ARBA00022679"/>
    </source>
</evidence>
<evidence type="ECO:0000256" key="4">
    <source>
        <dbReference type="ARBA" id="ARBA00022741"/>
    </source>
</evidence>
<dbReference type="SMART" id="SM00220">
    <property type="entry name" value="S_TKc"/>
    <property type="match status" value="1"/>
</dbReference>
<dbReference type="InterPro" id="IPR011009">
    <property type="entry name" value="Kinase-like_dom_sf"/>
</dbReference>
<dbReference type="HOGENOM" id="CLU_000288_7_18_1"/>
<evidence type="ECO:0000256" key="5">
    <source>
        <dbReference type="ARBA" id="ARBA00022777"/>
    </source>
</evidence>
<keyword evidence="11" id="KW-1185">Reference proteome</keyword>
<comment type="catalytic activity">
    <reaction evidence="8">
        <text>L-seryl-[protein] + ATP = O-phospho-L-seryl-[protein] + ADP + H(+)</text>
        <dbReference type="Rhea" id="RHEA:17989"/>
        <dbReference type="Rhea" id="RHEA-COMP:9863"/>
        <dbReference type="Rhea" id="RHEA-COMP:11604"/>
        <dbReference type="ChEBI" id="CHEBI:15378"/>
        <dbReference type="ChEBI" id="CHEBI:29999"/>
        <dbReference type="ChEBI" id="CHEBI:30616"/>
        <dbReference type="ChEBI" id="CHEBI:83421"/>
        <dbReference type="ChEBI" id="CHEBI:456216"/>
        <dbReference type="EC" id="2.7.11.1"/>
    </reaction>
</comment>
<dbReference type="GO" id="GO:0005524">
    <property type="term" value="F:ATP binding"/>
    <property type="evidence" value="ECO:0007669"/>
    <property type="project" value="UniProtKB-KW"/>
</dbReference>
<keyword evidence="4" id="KW-0547">Nucleotide-binding</keyword>
<dbReference type="EC" id="2.7.11.1" evidence="1"/>
<feature type="domain" description="Protein kinase" evidence="9">
    <location>
        <begin position="1"/>
        <end position="161"/>
    </location>
</feature>
<dbReference type="InterPro" id="IPR053235">
    <property type="entry name" value="Ser_Thr_kinase"/>
</dbReference>
<dbReference type="GO" id="GO:0004674">
    <property type="term" value="F:protein serine/threonine kinase activity"/>
    <property type="evidence" value="ECO:0007669"/>
    <property type="project" value="UniProtKB-KW"/>
</dbReference>
<keyword evidence="3" id="KW-0808">Transferase</keyword>
<evidence type="ECO:0000256" key="1">
    <source>
        <dbReference type="ARBA" id="ARBA00012513"/>
    </source>
</evidence>
<dbReference type="PROSITE" id="PS50011">
    <property type="entry name" value="PROTEIN_KINASE_DOM"/>
    <property type="match status" value="1"/>
</dbReference>
<feature type="non-terminal residue" evidence="10">
    <location>
        <position position="161"/>
    </location>
</feature>
<feature type="non-terminal residue" evidence="10">
    <location>
        <position position="1"/>
    </location>
</feature>
<evidence type="ECO:0000256" key="8">
    <source>
        <dbReference type="ARBA" id="ARBA00048679"/>
    </source>
</evidence>
<reference evidence="11" key="2">
    <citation type="submission" date="2015-01" db="EMBL/GenBank/DDBJ databases">
        <title>Evolutionary Origins and Diversification of the Mycorrhizal Mutualists.</title>
        <authorList>
            <consortium name="DOE Joint Genome Institute"/>
            <consortium name="Mycorrhizal Genomics Consortium"/>
            <person name="Kohler A."/>
            <person name="Kuo A."/>
            <person name="Nagy L.G."/>
            <person name="Floudas D."/>
            <person name="Copeland A."/>
            <person name="Barry K.W."/>
            <person name="Cichocki N."/>
            <person name="Veneault-Fourrey C."/>
            <person name="LaButti K."/>
            <person name="Lindquist E.A."/>
            <person name="Lipzen A."/>
            <person name="Lundell T."/>
            <person name="Morin E."/>
            <person name="Murat C."/>
            <person name="Riley R."/>
            <person name="Ohm R."/>
            <person name="Sun H."/>
            <person name="Tunlid A."/>
            <person name="Henrissat B."/>
            <person name="Grigoriev I.V."/>
            <person name="Hibbett D.S."/>
            <person name="Martin F."/>
        </authorList>
    </citation>
    <scope>NUCLEOTIDE SEQUENCE [LARGE SCALE GENOMIC DNA]</scope>
    <source>
        <strain evidence="11">Foug A</strain>
    </source>
</reference>
<dbReference type="Proteomes" id="UP000053989">
    <property type="component" value="Unassembled WGS sequence"/>
</dbReference>
<dbReference type="STRING" id="1036808.A0A0C3DZE7"/>
<dbReference type="PANTHER" id="PTHR24361:SF433">
    <property type="entry name" value="PROTEIN KINASE DOMAIN-CONTAINING PROTEIN"/>
    <property type="match status" value="1"/>
</dbReference>
<gene>
    <name evidence="10" type="ORF">SCLCIDRAFT_81653</name>
</gene>